<evidence type="ECO:0000313" key="2">
    <source>
        <dbReference type="EMBL" id="PZF73056.1"/>
    </source>
</evidence>
<organism evidence="2 3">
    <name type="scientific">Taibaiella soli</name>
    <dbReference type="NCBI Taxonomy" id="1649169"/>
    <lineage>
        <taxon>Bacteria</taxon>
        <taxon>Pseudomonadati</taxon>
        <taxon>Bacteroidota</taxon>
        <taxon>Chitinophagia</taxon>
        <taxon>Chitinophagales</taxon>
        <taxon>Chitinophagaceae</taxon>
        <taxon>Taibaiella</taxon>
    </lineage>
</organism>
<reference evidence="2 3" key="1">
    <citation type="submission" date="2018-06" db="EMBL/GenBank/DDBJ databases">
        <title>Mucibacter soli gen. nov., sp. nov., a new member of the family Chitinophagaceae producing mucin.</title>
        <authorList>
            <person name="Kim M.-K."/>
            <person name="Park S."/>
            <person name="Kim T.-S."/>
            <person name="Joung Y."/>
            <person name="Han J.-H."/>
            <person name="Kim S.B."/>
        </authorList>
    </citation>
    <scope>NUCLEOTIDE SEQUENCE [LARGE SCALE GENOMIC DNA]</scope>
    <source>
        <strain evidence="2 3">R1-15</strain>
    </source>
</reference>
<accession>A0A2W2BHS6</accession>
<keyword evidence="3" id="KW-1185">Reference proteome</keyword>
<dbReference type="EMBL" id="QKTW01000015">
    <property type="protein sequence ID" value="PZF73056.1"/>
    <property type="molecule type" value="Genomic_DNA"/>
</dbReference>
<keyword evidence="1" id="KW-0812">Transmembrane</keyword>
<keyword evidence="1" id="KW-1133">Transmembrane helix</keyword>
<evidence type="ECO:0000313" key="3">
    <source>
        <dbReference type="Proteomes" id="UP000248745"/>
    </source>
</evidence>
<comment type="caution">
    <text evidence="2">The sequence shown here is derived from an EMBL/GenBank/DDBJ whole genome shotgun (WGS) entry which is preliminary data.</text>
</comment>
<proteinExistence type="predicted"/>
<dbReference type="Proteomes" id="UP000248745">
    <property type="component" value="Unassembled WGS sequence"/>
</dbReference>
<feature type="transmembrane region" description="Helical" evidence="1">
    <location>
        <begin position="74"/>
        <end position="95"/>
    </location>
</feature>
<dbReference type="AlphaFoldDB" id="A0A2W2BHS6"/>
<name>A0A2W2BHS6_9BACT</name>
<evidence type="ECO:0000256" key="1">
    <source>
        <dbReference type="SAM" id="Phobius"/>
    </source>
</evidence>
<gene>
    <name evidence="2" type="ORF">DN068_09285</name>
</gene>
<keyword evidence="1" id="KW-0472">Membrane</keyword>
<protein>
    <submittedName>
        <fullName evidence="2">Uncharacterized protein</fullName>
    </submittedName>
</protein>
<feature type="transmembrane region" description="Helical" evidence="1">
    <location>
        <begin position="39"/>
        <end position="62"/>
    </location>
</feature>
<sequence>MKPEMKRTFIVNAALAGIILLFSLFSSNGGRNDITIAMGIGLLLLALLNIFAGVVTLLAAIADSKGPAKHYGSAMLMVAGILLLCSLTFCSTSSFSM</sequence>